<dbReference type="EMBL" id="CAXAMN010018557">
    <property type="protein sequence ID" value="CAK9052611.1"/>
    <property type="molecule type" value="Genomic_DNA"/>
</dbReference>
<feature type="region of interest" description="Disordered" evidence="1">
    <location>
        <begin position="137"/>
        <end position="166"/>
    </location>
</feature>
<sequence>MLAEARSSRKNLPEQRADFKNLAKQAFRDATTFASACSVGLSPEAIKAGVEDWFHTEGKQLLLANGVLPEEVDDPEDDAEMEVWLPMMSLMMKRTISKKQFAKRIEATETNMLLKDEMEVAQEEFMAAAEDVEMDDIAPDHGSESEQEAASPVAKREKKGPIPKTLSDVLHTSGLLDFQPPDDDNEAQMLARIHALGKPMRAFSSYTRCSEGILSKASVLGHGPKPREQWQLEKELARARAEFTCSAQRQSRHSLWAEYSERVLKIVSQLAEEGDASAAKGAIEVKAITPSTFTLDNGERACQILVIRPMKTGGLRFGVVMTAWRGGKDKKKSKNYLWAERSLPKYAATKLHLKILKPMNVQDENRSELLTANAASAMVAIDPADEDSVIMEIPATCFKYDFTPEQLEVWLSRASVKAIAKSVPFHAKTKKAMEEPMQKTFFTESQVKLRKDIKVTWNELLARAPSYFKRYLRGSGHWKEMSKEQQQLTYGRLVQLELQSVSPTLGDDPKRFLRWLIKLYRESDAPLVAEVAGGEN</sequence>
<evidence type="ECO:0000313" key="3">
    <source>
        <dbReference type="Proteomes" id="UP001642484"/>
    </source>
</evidence>
<name>A0ABP0MN32_9DINO</name>
<evidence type="ECO:0000313" key="2">
    <source>
        <dbReference type="EMBL" id="CAK9052611.1"/>
    </source>
</evidence>
<keyword evidence="3" id="KW-1185">Reference proteome</keyword>
<reference evidence="2 3" key="1">
    <citation type="submission" date="2024-02" db="EMBL/GenBank/DDBJ databases">
        <authorList>
            <person name="Chen Y."/>
            <person name="Shah S."/>
            <person name="Dougan E. K."/>
            <person name="Thang M."/>
            <person name="Chan C."/>
        </authorList>
    </citation>
    <scope>NUCLEOTIDE SEQUENCE [LARGE SCALE GENOMIC DNA]</scope>
</reference>
<accession>A0ABP0MN32</accession>
<comment type="caution">
    <text evidence="2">The sequence shown here is derived from an EMBL/GenBank/DDBJ whole genome shotgun (WGS) entry which is preliminary data.</text>
</comment>
<dbReference type="Proteomes" id="UP001642484">
    <property type="component" value="Unassembled WGS sequence"/>
</dbReference>
<gene>
    <name evidence="2" type="ORF">CCMP2556_LOCUS26524</name>
</gene>
<protein>
    <submittedName>
        <fullName evidence="2">Uncharacterized protein</fullName>
    </submittedName>
</protein>
<organism evidence="2 3">
    <name type="scientific">Durusdinium trenchii</name>
    <dbReference type="NCBI Taxonomy" id="1381693"/>
    <lineage>
        <taxon>Eukaryota</taxon>
        <taxon>Sar</taxon>
        <taxon>Alveolata</taxon>
        <taxon>Dinophyceae</taxon>
        <taxon>Suessiales</taxon>
        <taxon>Symbiodiniaceae</taxon>
        <taxon>Durusdinium</taxon>
    </lineage>
</organism>
<proteinExistence type="predicted"/>
<evidence type="ECO:0000256" key="1">
    <source>
        <dbReference type="SAM" id="MobiDB-lite"/>
    </source>
</evidence>